<feature type="region of interest" description="Disordered" evidence="2">
    <location>
        <begin position="97"/>
        <end position="157"/>
    </location>
</feature>
<comment type="caution">
    <text evidence="3">The sequence shown here is derived from an EMBL/GenBank/DDBJ whole genome shotgun (WGS) entry which is preliminary data.</text>
</comment>
<feature type="region of interest" description="Disordered" evidence="2">
    <location>
        <begin position="366"/>
        <end position="393"/>
    </location>
</feature>
<evidence type="ECO:0000256" key="2">
    <source>
        <dbReference type="SAM" id="MobiDB-lite"/>
    </source>
</evidence>
<feature type="region of interest" description="Disordered" evidence="2">
    <location>
        <begin position="863"/>
        <end position="905"/>
    </location>
</feature>
<feature type="compositionally biased region" description="Polar residues" evidence="2">
    <location>
        <begin position="871"/>
        <end position="891"/>
    </location>
</feature>
<gene>
    <name evidence="3" type="ORF">CYCCA115_LOCUS6868</name>
</gene>
<feature type="region of interest" description="Disordered" evidence="2">
    <location>
        <begin position="1010"/>
        <end position="1031"/>
    </location>
</feature>
<feature type="compositionally biased region" description="Polar residues" evidence="2">
    <location>
        <begin position="111"/>
        <end position="128"/>
    </location>
</feature>
<evidence type="ECO:0000313" key="4">
    <source>
        <dbReference type="Proteomes" id="UP001295423"/>
    </source>
</evidence>
<feature type="region of interest" description="Disordered" evidence="2">
    <location>
        <begin position="218"/>
        <end position="252"/>
    </location>
</feature>
<feature type="coiled-coil region" evidence="1">
    <location>
        <begin position="637"/>
        <end position="675"/>
    </location>
</feature>
<reference evidence="3" key="1">
    <citation type="submission" date="2023-08" db="EMBL/GenBank/DDBJ databases">
        <authorList>
            <person name="Audoor S."/>
            <person name="Bilcke G."/>
        </authorList>
    </citation>
    <scope>NUCLEOTIDE SEQUENCE</scope>
</reference>
<dbReference type="Proteomes" id="UP001295423">
    <property type="component" value="Unassembled WGS sequence"/>
</dbReference>
<feature type="compositionally biased region" description="Basic and acidic residues" evidence="2">
    <location>
        <begin position="762"/>
        <end position="778"/>
    </location>
</feature>
<feature type="compositionally biased region" description="Basic and acidic residues" evidence="2">
    <location>
        <begin position="143"/>
        <end position="157"/>
    </location>
</feature>
<feature type="coiled-coil region" evidence="1">
    <location>
        <begin position="284"/>
        <end position="318"/>
    </location>
</feature>
<dbReference type="AlphaFoldDB" id="A0AAD2CSQ9"/>
<evidence type="ECO:0000313" key="3">
    <source>
        <dbReference type="EMBL" id="CAJ1940094.1"/>
    </source>
</evidence>
<proteinExistence type="predicted"/>
<dbReference type="EMBL" id="CAKOGP040000890">
    <property type="protein sequence ID" value="CAJ1940094.1"/>
    <property type="molecule type" value="Genomic_DNA"/>
</dbReference>
<name>A0AAD2CSQ9_9STRA</name>
<dbReference type="PANTHER" id="PTHR45615">
    <property type="entry name" value="MYOSIN HEAVY CHAIN, NON-MUSCLE"/>
    <property type="match status" value="1"/>
</dbReference>
<organism evidence="3 4">
    <name type="scientific">Cylindrotheca closterium</name>
    <dbReference type="NCBI Taxonomy" id="2856"/>
    <lineage>
        <taxon>Eukaryota</taxon>
        <taxon>Sar</taxon>
        <taxon>Stramenopiles</taxon>
        <taxon>Ochrophyta</taxon>
        <taxon>Bacillariophyta</taxon>
        <taxon>Bacillariophyceae</taxon>
        <taxon>Bacillariophycidae</taxon>
        <taxon>Bacillariales</taxon>
        <taxon>Bacillariaceae</taxon>
        <taxon>Cylindrotheca</taxon>
    </lineage>
</organism>
<keyword evidence="1" id="KW-0175">Coiled coil</keyword>
<feature type="compositionally biased region" description="Basic and acidic residues" evidence="2">
    <location>
        <begin position="97"/>
        <end position="106"/>
    </location>
</feature>
<dbReference type="PANTHER" id="PTHR45615:SF80">
    <property type="entry name" value="GRIP DOMAIN-CONTAINING PROTEIN"/>
    <property type="match status" value="1"/>
</dbReference>
<feature type="coiled-coil region" evidence="1">
    <location>
        <begin position="788"/>
        <end position="863"/>
    </location>
</feature>
<accession>A0AAD2CSQ9</accession>
<sequence>MDESIQSKGGTRRRAHGELGIFSKAAVACVSPQLLENNKAAMCMDNSIDQTLEYKERYVPVAKAKVKKVKDTYGPVVKESAVDFAMTAAEAYRQECKSEKQNRGGDELFFQNPNATTPYPDEPNNSLLAGSGNRSHDGSLSLLDEKKEPVFDPWGEKKDSLFDGEEEESDVNLNGGGIPFIKEKKQNANLLSRYNYSNDNGADVDRPQAPVRRRFPNTNELMGRTGSLTPPRVARSVDKSPFQSGSAGGKHELRATRMELFRQGQEGKNSSSSESRLTKALVDLEQQDSTVDALKRQLELTQSELDEAHNKLDQAHRMAQENNFRGNQVQRRQMAGRHQEETAQTDHLQQIIANLKLEIATLQQQAQERDRSATRGLPSLSASFDGASRGGTTNKNQMISLRAEIVELRSQLAEAHASNIDDNASVRTFEELDDLKQKLQDTEDELRSIKNKEQNFQKLQEQMFLLQYEANDTKKRLENQLQDASKVELELRSELSKTKSSLHKLENESSRRRLFNSAGGNKQLQTAREEIAKLKEELGQEKKNAKHDLDNLSKELEEVKHKLMISDDELVDVKAQALSDRKKMQDGMREQSETVRSMQQQIQSKDEKMIAHLRKISELEALLADNGVDSSAHLKKISSLERKVAQLESSERRLQQELELQKNLLKEERDQASKKAGASVDKESVRRLKERMERVRAFESPNPTRGDVDSVMRETALKKQIEALNAKVTSLQKSQSSDGVKEEILLNEIASLKAKLRQTESSGKEEKLRSEAERRMSRDLSTGHSRELERLRQEQLETLAAKNKMEQELMELRKKLMEATQSNVQTATAKAKESEGAEVTVKVNRLRNELAVARNRLVTAREQSRAFDGDSISTKNSTPQRRPVSLPQSPASPVESSVSQGSSWAPPNINRLRVVIKQPSNPTEPEGIKNETASVPLPALPAATAASNTTKSPPTKILVASTLRSSAVITPEATASSSTTKSPPTKILVASTLRSPAVITPEKAEVLPRAIPPAYGSSKSRSSSTDLRQRLEASRRRLDNANVKLEKLLAPGNFVIVEEEKNESLLDEVLGQ</sequence>
<evidence type="ECO:0000256" key="1">
    <source>
        <dbReference type="SAM" id="Coils"/>
    </source>
</evidence>
<feature type="region of interest" description="Disordered" evidence="2">
    <location>
        <begin position="756"/>
        <end position="785"/>
    </location>
</feature>
<protein>
    <submittedName>
        <fullName evidence="3">Uncharacterized protein</fullName>
    </submittedName>
</protein>
<keyword evidence="4" id="KW-1185">Reference proteome</keyword>
<feature type="coiled-coil region" evidence="1">
    <location>
        <begin position="398"/>
        <end position="608"/>
    </location>
</feature>
<feature type="compositionally biased region" description="Low complexity" evidence="2">
    <location>
        <begin position="892"/>
        <end position="903"/>
    </location>
</feature>